<organism evidence="1 2">
    <name type="scientific">Sneathiella marina</name>
    <dbReference type="NCBI Taxonomy" id="2950108"/>
    <lineage>
        <taxon>Bacteria</taxon>
        <taxon>Pseudomonadati</taxon>
        <taxon>Pseudomonadota</taxon>
        <taxon>Alphaproteobacteria</taxon>
        <taxon>Sneathiellales</taxon>
        <taxon>Sneathiellaceae</taxon>
        <taxon>Sneathiella</taxon>
    </lineage>
</organism>
<name>A0ABY4VZ06_9PROT</name>
<protein>
    <submittedName>
        <fullName evidence="1">Uncharacterized protein</fullName>
    </submittedName>
</protein>
<gene>
    <name evidence="1" type="ORF">NBZ79_12990</name>
</gene>
<evidence type="ECO:0000313" key="1">
    <source>
        <dbReference type="EMBL" id="USG60090.1"/>
    </source>
</evidence>
<keyword evidence="2" id="KW-1185">Reference proteome</keyword>
<sequence length="168" mass="19359">MMRPFTVFVTCILLVLVLTGCNPRLDKNAILGDEIGEIDQQPIEEATASLADKTVRTYSRTYGNQIEYFAPDGRAYLWYPGNNRPVPSKWRLEHHVFRYKICFLYPSSSYDAVTKERGGNWECRFLNLFADSIVEIEKSDIFNLSSGILPYKLSPQDFNFNALKARMK</sequence>
<dbReference type="Proteomes" id="UP001056291">
    <property type="component" value="Chromosome"/>
</dbReference>
<reference evidence="1" key="1">
    <citation type="submission" date="2022-06" db="EMBL/GenBank/DDBJ databases">
        <title>Sneathiella actinostolidae sp. nov., isolated from a sea anemonein the Western Pacific Ocean.</title>
        <authorList>
            <person name="Wei M.J."/>
        </authorList>
    </citation>
    <scope>NUCLEOTIDE SEQUENCE</scope>
    <source>
        <strain evidence="1">PHK-P5</strain>
    </source>
</reference>
<evidence type="ECO:0000313" key="2">
    <source>
        <dbReference type="Proteomes" id="UP001056291"/>
    </source>
</evidence>
<accession>A0ABY4VZ06</accession>
<dbReference type="PROSITE" id="PS51257">
    <property type="entry name" value="PROKAR_LIPOPROTEIN"/>
    <property type="match status" value="1"/>
</dbReference>
<proteinExistence type="predicted"/>
<dbReference type="EMBL" id="CP098747">
    <property type="protein sequence ID" value="USG60090.1"/>
    <property type="molecule type" value="Genomic_DNA"/>
</dbReference>
<dbReference type="RefSeq" id="WP_251932897.1">
    <property type="nucleotide sequence ID" value="NZ_CP098747.1"/>
</dbReference>